<reference evidence="2 3" key="1">
    <citation type="submission" date="2021-01" db="EMBL/GenBank/DDBJ databases">
        <title>Sequencing the genomes of 1000 actinobacteria strains.</title>
        <authorList>
            <person name="Klenk H.-P."/>
        </authorList>
    </citation>
    <scope>NUCLEOTIDE SEQUENCE [LARGE SCALE GENOMIC DNA]</scope>
    <source>
        <strain evidence="2 3">DSM 18662</strain>
    </source>
</reference>
<organism evidence="2 3">
    <name type="scientific">Microlunatus panaciterrae</name>
    <dbReference type="NCBI Taxonomy" id="400768"/>
    <lineage>
        <taxon>Bacteria</taxon>
        <taxon>Bacillati</taxon>
        <taxon>Actinomycetota</taxon>
        <taxon>Actinomycetes</taxon>
        <taxon>Propionibacteriales</taxon>
        <taxon>Propionibacteriaceae</taxon>
        <taxon>Microlunatus</taxon>
    </lineage>
</organism>
<keyword evidence="3" id="KW-1185">Reference proteome</keyword>
<dbReference type="EMBL" id="JAFBCF010000001">
    <property type="protein sequence ID" value="MBM7797756.1"/>
    <property type="molecule type" value="Genomic_DNA"/>
</dbReference>
<accession>A0ABS2RFI5</accession>
<evidence type="ECO:0000313" key="3">
    <source>
        <dbReference type="Proteomes" id="UP000704762"/>
    </source>
</evidence>
<sequence>MDSADRTTPWLIFDGDCAFCTSSATWVAERLQRRDGTDAKLVPWQFTDLERLGTTSERARSEVLWLTPDGTFYGGAQAFAQWLRYRGGAYGVLGTAMTLPGIRQLAGAVYRLVADHRDRMPGGTPACALPPAGYDPARPGHTTL</sequence>
<evidence type="ECO:0000256" key="1">
    <source>
        <dbReference type="SAM" id="MobiDB-lite"/>
    </source>
</evidence>
<comment type="caution">
    <text evidence="2">The sequence shown here is derived from an EMBL/GenBank/DDBJ whole genome shotgun (WGS) entry which is preliminary data.</text>
</comment>
<evidence type="ECO:0000313" key="2">
    <source>
        <dbReference type="EMBL" id="MBM7797756.1"/>
    </source>
</evidence>
<dbReference type="InterPro" id="IPR007263">
    <property type="entry name" value="DCC1-like"/>
</dbReference>
<protein>
    <submittedName>
        <fullName evidence="2">DCC family thiol-disulfide oxidoreductase YuxK</fullName>
    </submittedName>
</protein>
<name>A0ABS2RFI5_9ACTN</name>
<dbReference type="Proteomes" id="UP000704762">
    <property type="component" value="Unassembled WGS sequence"/>
</dbReference>
<dbReference type="Pfam" id="PF04134">
    <property type="entry name" value="DCC1-like"/>
    <property type="match status" value="1"/>
</dbReference>
<feature type="region of interest" description="Disordered" evidence="1">
    <location>
        <begin position="123"/>
        <end position="144"/>
    </location>
</feature>
<proteinExistence type="predicted"/>
<gene>
    <name evidence="2" type="ORF">JOE57_000677</name>
</gene>